<dbReference type="GO" id="GO:0004582">
    <property type="term" value="F:dolichyl-phosphate beta-D-mannosyltransferase activity"/>
    <property type="evidence" value="ECO:0007669"/>
    <property type="project" value="InterPro"/>
</dbReference>
<dbReference type="InterPro" id="IPR001173">
    <property type="entry name" value="Glyco_trans_2-like"/>
</dbReference>
<protein>
    <recommendedName>
        <fullName evidence="4">Glycosyltransferase 2-like domain-containing protein</fullName>
    </recommendedName>
</protein>
<name>A0A382DH49_9ZZZZ</name>
<organism evidence="5">
    <name type="scientific">marine metagenome</name>
    <dbReference type="NCBI Taxonomy" id="408172"/>
    <lineage>
        <taxon>unclassified sequences</taxon>
        <taxon>metagenomes</taxon>
        <taxon>ecological metagenomes</taxon>
    </lineage>
</organism>
<dbReference type="Pfam" id="PF00535">
    <property type="entry name" value="Glycos_transf_2"/>
    <property type="match status" value="1"/>
</dbReference>
<keyword evidence="3" id="KW-0808">Transferase</keyword>
<feature type="non-terminal residue" evidence="5">
    <location>
        <position position="233"/>
    </location>
</feature>
<sequence length="233" mass="25058">MPFSPCWPTDNVKPLCAALPVSKAWRPYSFSPGIASSDPMSASSLSSPTTAIVILPTLNEVKNLPLLVPRILEHEGFQVLIVDDRSTDGTAAAADELATQFPGRVEVLHRTGKRGLGLSYAEAFPKAATADVDVICQMDADLSHDPRFLPAMVVATGKFDVVIGSRYAEGAGFKNWPGYRAALSMGANAYVRAVTGLQAKDCTSGYRCWLPSAVRQIHWERVGAEGFAFLVET</sequence>
<dbReference type="AlphaFoldDB" id="A0A382DH49"/>
<accession>A0A382DH49</accession>
<evidence type="ECO:0000256" key="3">
    <source>
        <dbReference type="ARBA" id="ARBA00022679"/>
    </source>
</evidence>
<evidence type="ECO:0000256" key="1">
    <source>
        <dbReference type="ARBA" id="ARBA00006739"/>
    </source>
</evidence>
<gene>
    <name evidence="5" type="ORF">METZ01_LOCUS190674</name>
</gene>
<dbReference type="PANTHER" id="PTHR43398:SF1">
    <property type="entry name" value="DOLICHOL-PHOSPHATE MANNOSYLTRANSFERASE SUBUNIT 1"/>
    <property type="match status" value="1"/>
</dbReference>
<dbReference type="InterPro" id="IPR039528">
    <property type="entry name" value="DPM1-like"/>
</dbReference>
<evidence type="ECO:0000256" key="2">
    <source>
        <dbReference type="ARBA" id="ARBA00022676"/>
    </source>
</evidence>
<evidence type="ECO:0000259" key="4">
    <source>
        <dbReference type="Pfam" id="PF00535"/>
    </source>
</evidence>
<dbReference type="GO" id="GO:0016020">
    <property type="term" value="C:membrane"/>
    <property type="evidence" value="ECO:0007669"/>
    <property type="project" value="GOC"/>
</dbReference>
<dbReference type="Gene3D" id="3.90.550.10">
    <property type="entry name" value="Spore Coat Polysaccharide Biosynthesis Protein SpsA, Chain A"/>
    <property type="match status" value="1"/>
</dbReference>
<evidence type="ECO:0000313" key="5">
    <source>
        <dbReference type="EMBL" id="SVB37820.1"/>
    </source>
</evidence>
<dbReference type="GO" id="GO:0009247">
    <property type="term" value="P:glycolipid biosynthetic process"/>
    <property type="evidence" value="ECO:0007669"/>
    <property type="project" value="TreeGrafter"/>
</dbReference>
<dbReference type="PANTHER" id="PTHR43398">
    <property type="entry name" value="DOLICHOL-PHOSPHATE MANNOSYLTRANSFERASE SUBUNIT 1"/>
    <property type="match status" value="1"/>
</dbReference>
<dbReference type="SUPFAM" id="SSF53448">
    <property type="entry name" value="Nucleotide-diphospho-sugar transferases"/>
    <property type="match status" value="1"/>
</dbReference>
<keyword evidence="2" id="KW-0328">Glycosyltransferase</keyword>
<reference evidence="5" key="1">
    <citation type="submission" date="2018-05" db="EMBL/GenBank/DDBJ databases">
        <authorList>
            <person name="Lanie J.A."/>
            <person name="Ng W.-L."/>
            <person name="Kazmierczak K.M."/>
            <person name="Andrzejewski T.M."/>
            <person name="Davidsen T.M."/>
            <person name="Wayne K.J."/>
            <person name="Tettelin H."/>
            <person name="Glass J.I."/>
            <person name="Rusch D."/>
            <person name="Podicherti R."/>
            <person name="Tsui H.-C.T."/>
            <person name="Winkler M.E."/>
        </authorList>
    </citation>
    <scope>NUCLEOTIDE SEQUENCE</scope>
</reference>
<feature type="domain" description="Glycosyltransferase 2-like" evidence="4">
    <location>
        <begin position="53"/>
        <end position="206"/>
    </location>
</feature>
<dbReference type="InterPro" id="IPR029044">
    <property type="entry name" value="Nucleotide-diphossugar_trans"/>
</dbReference>
<proteinExistence type="inferred from homology"/>
<dbReference type="EMBL" id="UINC01039397">
    <property type="protein sequence ID" value="SVB37820.1"/>
    <property type="molecule type" value="Genomic_DNA"/>
</dbReference>
<comment type="similarity">
    <text evidence="1">Belongs to the glycosyltransferase 2 family.</text>
</comment>